<dbReference type="RefSeq" id="XP_014754369.1">
    <property type="nucleotide sequence ID" value="XM_014898883.2"/>
</dbReference>
<dbReference type="Pfam" id="PF03735">
    <property type="entry name" value="ENT"/>
    <property type="match status" value="1"/>
</dbReference>
<dbReference type="GO" id="GO:0005634">
    <property type="term" value="C:nucleus"/>
    <property type="evidence" value="ECO:0000318"/>
    <property type="project" value="GO_Central"/>
</dbReference>
<dbReference type="InterPro" id="IPR036142">
    <property type="entry name" value="ENT_dom-like_sf"/>
</dbReference>
<sequence>MRITQGSKVEVWTTEAAPPMGAWRAGEVKWGNGHSYIMRWFDGGPDSGRISRKFVRPFPPHVDLPEDLEAGDIVEVSDRDLWKWAEVVRAGHGGDRQFDVKIIGSTKVLTADRGALRVRQVLREDDVWVVHHKDKEIAAVPSRPIAGKNIKSKANVARKVNVANGDDGSKFAAQAFKLGKTKRSNDCMVDSDIVRDVKRFQGNGDTKRPLTNKELAPRYDDNVEVMDVHPNHYLIKKQQEARDNNELDRHVARTDKDSDDDSSSKSDTSSAGSSSCSSSSGGGGSNNNCGGDGAVSATGETCQDQDAAIQPLPSCKKLQEHDSDDRTESRASGGMHHRPANDQAAAVTKQEEEQDYERVHDLELDAYVSVMAAFHATGSLTWEKEELLSNLRLHLHISSDEHLQVIWRLNGKRKPAGGGPTRSVHC</sequence>
<dbReference type="KEGG" id="bdi:104583298"/>
<dbReference type="SMART" id="SM01191">
    <property type="entry name" value="ENT"/>
    <property type="match status" value="1"/>
</dbReference>
<evidence type="ECO:0000256" key="3">
    <source>
        <dbReference type="SAM" id="MobiDB-lite"/>
    </source>
</evidence>
<dbReference type="PROSITE" id="PS51138">
    <property type="entry name" value="ENT"/>
    <property type="match status" value="1"/>
</dbReference>
<organism evidence="5">
    <name type="scientific">Brachypodium distachyon</name>
    <name type="common">Purple false brome</name>
    <name type="synonym">Trachynia distachya</name>
    <dbReference type="NCBI Taxonomy" id="15368"/>
    <lineage>
        <taxon>Eukaryota</taxon>
        <taxon>Viridiplantae</taxon>
        <taxon>Streptophyta</taxon>
        <taxon>Embryophyta</taxon>
        <taxon>Tracheophyta</taxon>
        <taxon>Spermatophyta</taxon>
        <taxon>Magnoliopsida</taxon>
        <taxon>Liliopsida</taxon>
        <taxon>Poales</taxon>
        <taxon>Poaceae</taxon>
        <taxon>BOP clade</taxon>
        <taxon>Pooideae</taxon>
        <taxon>Stipodae</taxon>
        <taxon>Brachypodieae</taxon>
        <taxon>Brachypodium</taxon>
    </lineage>
</organism>
<dbReference type="Gene3D" id="1.10.1240.40">
    <property type="entry name" value="ENT domain"/>
    <property type="match status" value="1"/>
</dbReference>
<evidence type="ECO:0000313" key="6">
    <source>
        <dbReference type="EnsemblPlants" id="KQK08684"/>
    </source>
</evidence>
<dbReference type="GO" id="GO:0050832">
    <property type="term" value="P:defense response to fungus"/>
    <property type="evidence" value="ECO:0007669"/>
    <property type="project" value="InterPro"/>
</dbReference>
<dbReference type="PANTHER" id="PTHR33432">
    <property type="entry name" value="PROTEIN EMSY-LIKE 4"/>
    <property type="match status" value="1"/>
</dbReference>
<dbReference type="PANTHER" id="PTHR33432:SF35">
    <property type="entry name" value="OS01G0611200 PROTEIN"/>
    <property type="match status" value="1"/>
</dbReference>
<name>A0A0Q3J866_BRADI</name>
<feature type="compositionally biased region" description="Basic and acidic residues" evidence="3">
    <location>
        <begin position="317"/>
        <end position="329"/>
    </location>
</feature>
<keyword evidence="7" id="KW-1185">Reference proteome</keyword>
<dbReference type="SUPFAM" id="SSF158639">
    <property type="entry name" value="ENT-like"/>
    <property type="match status" value="1"/>
</dbReference>
<dbReference type="InterPro" id="IPR033485">
    <property type="entry name" value="EMSY-LIKE_plant"/>
</dbReference>
<evidence type="ECO:0000256" key="1">
    <source>
        <dbReference type="ARBA" id="ARBA00004123"/>
    </source>
</evidence>
<feature type="region of interest" description="Disordered" evidence="3">
    <location>
        <begin position="252"/>
        <end position="285"/>
    </location>
</feature>
<evidence type="ECO:0000313" key="5">
    <source>
        <dbReference type="EMBL" id="KQK08684.1"/>
    </source>
</evidence>
<reference evidence="6" key="3">
    <citation type="submission" date="2018-08" db="UniProtKB">
        <authorList>
            <consortium name="EnsemblPlants"/>
        </authorList>
    </citation>
    <scope>IDENTIFICATION</scope>
    <source>
        <strain evidence="6">cv. Bd21</strain>
    </source>
</reference>
<dbReference type="Gramene" id="KQK08684">
    <property type="protein sequence ID" value="KQK08684"/>
    <property type="gene ID" value="BRADI_2g43250v3"/>
</dbReference>
<dbReference type="OrthoDB" id="663550at2759"/>
<dbReference type="STRING" id="15368.A0A0Q3J866"/>
<evidence type="ECO:0000313" key="7">
    <source>
        <dbReference type="Proteomes" id="UP000008810"/>
    </source>
</evidence>
<proteinExistence type="predicted"/>
<gene>
    <name evidence="6" type="primary">LOC104583298</name>
    <name evidence="5" type="ORF">BRADI_2g43250v3</name>
</gene>
<evidence type="ECO:0000256" key="2">
    <source>
        <dbReference type="ARBA" id="ARBA00023242"/>
    </source>
</evidence>
<feature type="domain" description="ENT" evidence="4">
    <location>
        <begin position="355"/>
        <end position="426"/>
    </location>
</feature>
<dbReference type="AlphaFoldDB" id="A0A0Q3J866"/>
<evidence type="ECO:0000259" key="4">
    <source>
        <dbReference type="PROSITE" id="PS51138"/>
    </source>
</evidence>
<feature type="compositionally biased region" description="Low complexity" evidence="3">
    <location>
        <begin position="265"/>
        <end position="279"/>
    </location>
</feature>
<accession>A0A0Q3J866</accession>
<dbReference type="InterPro" id="IPR005491">
    <property type="entry name" value="ENT_dom"/>
</dbReference>
<dbReference type="GeneID" id="104583298"/>
<dbReference type="EMBL" id="CM000881">
    <property type="protein sequence ID" value="KQK08684.1"/>
    <property type="molecule type" value="Genomic_DNA"/>
</dbReference>
<comment type="subcellular location">
    <subcellularLocation>
        <location evidence="1">Nucleus</location>
    </subcellularLocation>
</comment>
<dbReference type="EnsemblPlants" id="KQK08684">
    <property type="protein sequence ID" value="KQK08684"/>
    <property type="gene ID" value="BRADI_2g43250v3"/>
</dbReference>
<reference evidence="5" key="2">
    <citation type="submission" date="2017-06" db="EMBL/GenBank/DDBJ databases">
        <title>WGS assembly of Brachypodium distachyon.</title>
        <authorList>
            <consortium name="The International Brachypodium Initiative"/>
            <person name="Lucas S."/>
            <person name="Harmon-Smith M."/>
            <person name="Lail K."/>
            <person name="Tice H."/>
            <person name="Grimwood J."/>
            <person name="Bruce D."/>
            <person name="Barry K."/>
            <person name="Shu S."/>
            <person name="Lindquist E."/>
            <person name="Wang M."/>
            <person name="Pitluck S."/>
            <person name="Vogel J.P."/>
            <person name="Garvin D.F."/>
            <person name="Mockler T.C."/>
            <person name="Schmutz J."/>
            <person name="Rokhsar D."/>
            <person name="Bevan M.W."/>
        </authorList>
    </citation>
    <scope>NUCLEOTIDE SEQUENCE</scope>
    <source>
        <strain evidence="5">Bd21</strain>
    </source>
</reference>
<reference evidence="5 6" key="1">
    <citation type="journal article" date="2010" name="Nature">
        <title>Genome sequencing and analysis of the model grass Brachypodium distachyon.</title>
        <authorList>
            <consortium name="International Brachypodium Initiative"/>
        </authorList>
    </citation>
    <scope>NUCLEOTIDE SEQUENCE [LARGE SCALE GENOMIC DNA]</scope>
    <source>
        <strain evidence="5 6">Bd21</strain>
    </source>
</reference>
<feature type="region of interest" description="Disordered" evidence="3">
    <location>
        <begin position="310"/>
        <end position="356"/>
    </location>
</feature>
<dbReference type="Proteomes" id="UP000008810">
    <property type="component" value="Chromosome 2"/>
</dbReference>
<keyword evidence="2" id="KW-0539">Nucleus</keyword>
<protein>
    <recommendedName>
        <fullName evidence="4">ENT domain-containing protein</fullName>
    </recommendedName>
</protein>